<protein>
    <submittedName>
        <fullName evidence="1">Uncharacterized protein</fullName>
    </submittedName>
</protein>
<proteinExistence type="predicted"/>
<name>A0A9X1ZR14_9FLAO</name>
<evidence type="ECO:0000313" key="2">
    <source>
        <dbReference type="Proteomes" id="UP001139521"/>
    </source>
</evidence>
<accession>A0A9X1ZR14</accession>
<evidence type="ECO:0000313" key="1">
    <source>
        <dbReference type="EMBL" id="MCL6219432.1"/>
    </source>
</evidence>
<keyword evidence="2" id="KW-1185">Reference proteome</keyword>
<sequence>MNLSENGKYTRSIYNSKGKLIYVNSGKWSYTEKSRIDFTKFFIDRDIPYDDTYLVNEEGLINASFPVEFKNLSFAIVVDNSSNYYYQKID</sequence>
<dbReference type="Proteomes" id="UP001139521">
    <property type="component" value="Unassembled WGS sequence"/>
</dbReference>
<dbReference type="RefSeq" id="WP_249602152.1">
    <property type="nucleotide sequence ID" value="NZ_JAKHSK010000020.1"/>
</dbReference>
<dbReference type="EMBL" id="JAKHSK010000020">
    <property type="protein sequence ID" value="MCL6219432.1"/>
    <property type="molecule type" value="Genomic_DNA"/>
</dbReference>
<dbReference type="AlphaFoldDB" id="A0A9X1ZR14"/>
<comment type="caution">
    <text evidence="1">The sequence shown here is derived from an EMBL/GenBank/DDBJ whole genome shotgun (WGS) entry which is preliminary data.</text>
</comment>
<organism evidence="1 2">
    <name type="scientific">Zunongwangia pacifica</name>
    <dbReference type="NCBI Taxonomy" id="2911062"/>
    <lineage>
        <taxon>Bacteria</taxon>
        <taxon>Pseudomonadati</taxon>
        <taxon>Bacteroidota</taxon>
        <taxon>Flavobacteriia</taxon>
        <taxon>Flavobacteriales</taxon>
        <taxon>Flavobacteriaceae</taxon>
        <taxon>Zunongwangia</taxon>
    </lineage>
</organism>
<gene>
    <name evidence="1" type="ORF">L1967_14135</name>
</gene>
<reference evidence="1" key="1">
    <citation type="submission" date="2022-01" db="EMBL/GenBank/DDBJ databases">
        <title>Genome sequencing of Zunongwangia sp. M21534 genome.</title>
        <authorList>
            <person name="Chen Y."/>
            <person name="Dong C."/>
            <person name="Shao Z."/>
        </authorList>
    </citation>
    <scope>NUCLEOTIDE SEQUENCE</scope>
    <source>
        <strain evidence="1">MCCC M21534</strain>
    </source>
</reference>